<keyword evidence="9" id="KW-0862">Zinc</keyword>
<accession>A0A6C0CQY3</accession>
<evidence type="ECO:0000256" key="8">
    <source>
        <dbReference type="ARBA" id="ARBA00022786"/>
    </source>
</evidence>
<keyword evidence="11" id="KW-0472">Membrane</keyword>
<evidence type="ECO:0000256" key="6">
    <source>
        <dbReference type="ARBA" id="ARBA00022723"/>
    </source>
</evidence>
<organism evidence="13">
    <name type="scientific">viral metagenome</name>
    <dbReference type="NCBI Taxonomy" id="1070528"/>
    <lineage>
        <taxon>unclassified sequences</taxon>
        <taxon>metagenomes</taxon>
        <taxon>organismal metagenomes</taxon>
    </lineage>
</organism>
<proteinExistence type="predicted"/>
<protein>
    <recommendedName>
        <fullName evidence="3">RING-type E3 ubiquitin transferase</fullName>
        <ecNumber evidence="3">2.3.2.27</ecNumber>
    </recommendedName>
</protein>
<dbReference type="GO" id="GO:0016020">
    <property type="term" value="C:membrane"/>
    <property type="evidence" value="ECO:0007669"/>
    <property type="project" value="UniProtKB-SubCell"/>
</dbReference>
<reference evidence="13" key="1">
    <citation type="journal article" date="2020" name="Nature">
        <title>Giant virus diversity and host interactions through global metagenomics.</title>
        <authorList>
            <person name="Schulz F."/>
            <person name="Roux S."/>
            <person name="Paez-Espino D."/>
            <person name="Jungbluth S."/>
            <person name="Walsh D.A."/>
            <person name="Denef V.J."/>
            <person name="McMahon K.D."/>
            <person name="Konstantinidis K.T."/>
            <person name="Eloe-Fadrosh E.A."/>
            <person name="Kyrpides N.C."/>
            <person name="Woyke T."/>
        </authorList>
    </citation>
    <scope>NUCLEOTIDE SEQUENCE</scope>
    <source>
        <strain evidence="13">GVMAG-M-3300021425-14</strain>
    </source>
</reference>
<dbReference type="GO" id="GO:0061630">
    <property type="term" value="F:ubiquitin protein ligase activity"/>
    <property type="evidence" value="ECO:0007669"/>
    <property type="project" value="UniProtKB-EC"/>
</dbReference>
<dbReference type="Gene3D" id="3.30.40.10">
    <property type="entry name" value="Zinc/RING finger domain, C3HC4 (zinc finger)"/>
    <property type="match status" value="1"/>
</dbReference>
<evidence type="ECO:0000256" key="7">
    <source>
        <dbReference type="ARBA" id="ARBA00022771"/>
    </source>
</evidence>
<name>A0A6C0CQY3_9ZZZZ</name>
<dbReference type="EC" id="2.3.2.27" evidence="3"/>
<dbReference type="GO" id="GO:0016567">
    <property type="term" value="P:protein ubiquitination"/>
    <property type="evidence" value="ECO:0007669"/>
    <property type="project" value="TreeGrafter"/>
</dbReference>
<evidence type="ECO:0000313" key="13">
    <source>
        <dbReference type="EMBL" id="QHT06089.1"/>
    </source>
</evidence>
<keyword evidence="7" id="KW-0863">Zinc-finger</keyword>
<dbReference type="InterPro" id="IPR001841">
    <property type="entry name" value="Znf_RING"/>
</dbReference>
<evidence type="ECO:0000256" key="2">
    <source>
        <dbReference type="ARBA" id="ARBA00004141"/>
    </source>
</evidence>
<keyword evidence="4" id="KW-0808">Transferase</keyword>
<dbReference type="EMBL" id="MN739464">
    <property type="protein sequence ID" value="QHT06089.1"/>
    <property type="molecule type" value="Genomic_DNA"/>
</dbReference>
<dbReference type="SUPFAM" id="SSF57850">
    <property type="entry name" value="RING/U-box"/>
    <property type="match status" value="1"/>
</dbReference>
<dbReference type="PANTHER" id="PTHR45977">
    <property type="entry name" value="TARGET OF ERK KINASE MPK-1"/>
    <property type="match status" value="1"/>
</dbReference>
<comment type="catalytic activity">
    <reaction evidence="1">
        <text>S-ubiquitinyl-[E2 ubiquitin-conjugating enzyme]-L-cysteine + [acceptor protein]-L-lysine = [E2 ubiquitin-conjugating enzyme]-L-cysteine + N(6)-ubiquitinyl-[acceptor protein]-L-lysine.</text>
        <dbReference type="EC" id="2.3.2.27"/>
    </reaction>
</comment>
<dbReference type="SMART" id="SM00184">
    <property type="entry name" value="RING"/>
    <property type="match status" value="1"/>
</dbReference>
<sequence length="80" mass="9525">MCFFKNKNKIYPVVFKNDSNKNYTSENCLICLEKISYGACLLDCGHNYHSTCILKWFEKEMKCPLCKEKYQWAVIKKNKN</sequence>
<evidence type="ECO:0000256" key="5">
    <source>
        <dbReference type="ARBA" id="ARBA00022692"/>
    </source>
</evidence>
<dbReference type="PANTHER" id="PTHR45977:SF4">
    <property type="entry name" value="RING-TYPE DOMAIN-CONTAINING PROTEIN"/>
    <property type="match status" value="1"/>
</dbReference>
<evidence type="ECO:0000256" key="3">
    <source>
        <dbReference type="ARBA" id="ARBA00012483"/>
    </source>
</evidence>
<dbReference type="GO" id="GO:0008270">
    <property type="term" value="F:zinc ion binding"/>
    <property type="evidence" value="ECO:0007669"/>
    <property type="project" value="UniProtKB-KW"/>
</dbReference>
<evidence type="ECO:0000256" key="9">
    <source>
        <dbReference type="ARBA" id="ARBA00022833"/>
    </source>
</evidence>
<dbReference type="InterPro" id="IPR013083">
    <property type="entry name" value="Znf_RING/FYVE/PHD"/>
</dbReference>
<keyword evidence="10" id="KW-1133">Transmembrane helix</keyword>
<dbReference type="Pfam" id="PF13639">
    <property type="entry name" value="zf-RING_2"/>
    <property type="match status" value="1"/>
</dbReference>
<evidence type="ECO:0000256" key="1">
    <source>
        <dbReference type="ARBA" id="ARBA00000900"/>
    </source>
</evidence>
<comment type="subcellular location">
    <subcellularLocation>
        <location evidence="2">Membrane</location>
        <topology evidence="2">Multi-pass membrane protein</topology>
    </subcellularLocation>
</comment>
<evidence type="ECO:0000256" key="10">
    <source>
        <dbReference type="ARBA" id="ARBA00022989"/>
    </source>
</evidence>
<keyword evidence="8" id="KW-0833">Ubl conjugation pathway</keyword>
<dbReference type="GO" id="GO:0006511">
    <property type="term" value="P:ubiquitin-dependent protein catabolic process"/>
    <property type="evidence" value="ECO:0007669"/>
    <property type="project" value="TreeGrafter"/>
</dbReference>
<keyword evidence="6" id="KW-0479">Metal-binding</keyword>
<dbReference type="PROSITE" id="PS50089">
    <property type="entry name" value="ZF_RING_2"/>
    <property type="match status" value="1"/>
</dbReference>
<keyword evidence="5" id="KW-0812">Transmembrane</keyword>
<evidence type="ECO:0000256" key="4">
    <source>
        <dbReference type="ARBA" id="ARBA00022679"/>
    </source>
</evidence>
<dbReference type="AlphaFoldDB" id="A0A6C0CQY3"/>
<evidence type="ECO:0000256" key="11">
    <source>
        <dbReference type="ARBA" id="ARBA00023136"/>
    </source>
</evidence>
<evidence type="ECO:0000259" key="12">
    <source>
        <dbReference type="PROSITE" id="PS50089"/>
    </source>
</evidence>
<feature type="domain" description="RING-type" evidence="12">
    <location>
        <begin position="28"/>
        <end position="67"/>
    </location>
</feature>